<dbReference type="AlphaFoldDB" id="A0A1I9S208"/>
<organism evidence="1">
    <name type="scientific">Aeromonas salmonicida subsp. salmonicida</name>
    <dbReference type="NCBI Taxonomy" id="29491"/>
    <lineage>
        <taxon>Bacteria</taxon>
        <taxon>Pseudomonadati</taxon>
        <taxon>Pseudomonadota</taxon>
        <taxon>Gammaproteobacteria</taxon>
        <taxon>Aeromonadales</taxon>
        <taxon>Aeromonadaceae</taxon>
        <taxon>Aeromonas</taxon>
    </lineage>
</organism>
<sequence>MMSERVEMLKEWVKHQTSTEQADPDKEKVLADVLDSLGPVSEEVKLIATLVYVFEVTQSAVATRLGISSQAVSTKLRSIKLPRSRGPIWNEFLRSFPALTSEEAAFAVKRVHNLKNHRYDPKRSLSQSAAIQQVKAEVAAAMTAKQPYLGAPGVGVTASGKGAQYTVNGITGTPSELLRTVTGLVPSSPEFKRLYRKIYNDAQKKSMEDAVRDVIERFSSEK</sequence>
<proteinExistence type="predicted"/>
<evidence type="ECO:0000313" key="1">
    <source>
        <dbReference type="EMBL" id="AOZ60600.1"/>
    </source>
</evidence>
<reference evidence="1" key="1">
    <citation type="journal article" date="2016" name="Sci. Rep.">
        <title>Diversity of antibiotic-resistance genes in Canadian isolates of Aeromonas salmonicida subsp. salmonicida: dominance of pSN254b and discovery of pAsa8.</title>
        <authorList>
            <person name="Trudel M.V."/>
            <person name="Vincent A.T."/>
            <person name="Attere S.A."/>
            <person name="Labbe M."/>
            <person name="Derome N."/>
            <person name="Culley A.I."/>
            <person name="Charette S.J."/>
        </authorList>
    </citation>
    <scope>NUCLEOTIDE SEQUENCE</scope>
    <source>
        <strain evidence="1">M16474-11</strain>
        <plasmid evidence="1">pAsa8</plasmid>
    </source>
</reference>
<protein>
    <submittedName>
        <fullName evidence="1">Uncharacterized protein</fullName>
    </submittedName>
</protein>
<name>A0A1I9S208_AERSS</name>
<geneLocation type="plasmid" evidence="1">
    <name>pAsa8</name>
</geneLocation>
<keyword evidence="1" id="KW-0614">Plasmid</keyword>
<accession>A0A1I9S208</accession>
<dbReference type="EMBL" id="KX364409">
    <property type="protein sequence ID" value="AOZ60600.1"/>
    <property type="molecule type" value="Genomic_DNA"/>
</dbReference>